<dbReference type="Gene3D" id="2.40.160.210">
    <property type="entry name" value="Acyl-CoA thioesterase, double hotdog domain"/>
    <property type="match status" value="1"/>
</dbReference>
<sequence length="315" mass="35506">MASSEAAEWHEPIATALEVERFEVDLFRSKTLWLPRHGRGVFGGQVISQALVSATQTVDPAYGLHSLHCYFLLSASASTPIVYFVERLRDGRSYLTRAVKALQNGRAVFMMMCSFHKPEPWQPTGQWRMPLGVPPPEACPLEEDRYDELLKQEGLHPKIQLVYREFASERRHSPIAVKLAVENDLSESTGSFTRFMYWMQARDVPKYEAPFQKCILGYLSDLHLLRAAAQTLKLERLGKGPNALAMSSTIDHSICFYDDEFDCGDWLLYVMASPRAASGRAIIYGQLYTRTGTLVAVTTQEGVVRANRRGPEAKL</sequence>
<dbReference type="GO" id="GO:0006637">
    <property type="term" value="P:acyl-CoA metabolic process"/>
    <property type="evidence" value="ECO:0007669"/>
    <property type="project" value="InterPro"/>
</dbReference>
<dbReference type="CDD" id="cd03444">
    <property type="entry name" value="Thioesterase_II_repeat1"/>
    <property type="match status" value="1"/>
</dbReference>
<dbReference type="InterPro" id="IPR049449">
    <property type="entry name" value="TesB_ACOT8-like_N"/>
</dbReference>
<dbReference type="AlphaFoldDB" id="A0AAD7E3T4"/>
<dbReference type="InterPro" id="IPR029069">
    <property type="entry name" value="HotDog_dom_sf"/>
</dbReference>
<keyword evidence="6" id="KW-1185">Reference proteome</keyword>
<keyword evidence="2" id="KW-0378">Hydrolase</keyword>
<proteinExistence type="inferred from homology"/>
<dbReference type="CDD" id="cd03445">
    <property type="entry name" value="Thioesterase_II_repeat2"/>
    <property type="match status" value="1"/>
</dbReference>
<feature type="domain" description="Acyl-CoA thioesterase-like C-terminal" evidence="4">
    <location>
        <begin position="193"/>
        <end position="304"/>
    </location>
</feature>
<dbReference type="EMBL" id="JARJCW010000004">
    <property type="protein sequence ID" value="KAJ7225829.1"/>
    <property type="molecule type" value="Genomic_DNA"/>
</dbReference>
<dbReference type="Pfam" id="PF13622">
    <property type="entry name" value="4HBT_3"/>
    <property type="match status" value="1"/>
</dbReference>
<accession>A0AAD7E3T4</accession>
<evidence type="ECO:0000256" key="1">
    <source>
        <dbReference type="ARBA" id="ARBA00006538"/>
    </source>
</evidence>
<dbReference type="InterPro" id="IPR003703">
    <property type="entry name" value="Acyl_CoA_thio"/>
</dbReference>
<dbReference type="Pfam" id="PF20789">
    <property type="entry name" value="4HBT_3C"/>
    <property type="match status" value="1"/>
</dbReference>
<dbReference type="PANTHER" id="PTHR11066">
    <property type="entry name" value="ACYL-COA THIOESTERASE"/>
    <property type="match status" value="1"/>
</dbReference>
<dbReference type="PANTHER" id="PTHR11066:SF34">
    <property type="entry name" value="ACYL-COENZYME A THIOESTERASE 8"/>
    <property type="match status" value="1"/>
</dbReference>
<comment type="caution">
    <text evidence="5">The sequence shown here is derived from an EMBL/GenBank/DDBJ whole genome shotgun (WGS) entry which is preliminary data.</text>
</comment>
<protein>
    <submittedName>
        <fullName evidence="5">Thioesterase-like superfamily-domain-containing protein</fullName>
    </submittedName>
</protein>
<feature type="domain" description="Acyl-CoA thioesterase-like N-terminal HotDog" evidence="3">
    <location>
        <begin position="33"/>
        <end position="116"/>
    </location>
</feature>
<dbReference type="InterPro" id="IPR042171">
    <property type="entry name" value="Acyl-CoA_hotdog"/>
</dbReference>
<evidence type="ECO:0000259" key="3">
    <source>
        <dbReference type="Pfam" id="PF13622"/>
    </source>
</evidence>
<dbReference type="Proteomes" id="UP001219525">
    <property type="component" value="Unassembled WGS sequence"/>
</dbReference>
<comment type="similarity">
    <text evidence="1">Belongs to the C/M/P thioester hydrolase family.</text>
</comment>
<dbReference type="GO" id="GO:0047617">
    <property type="term" value="F:fatty acyl-CoA hydrolase activity"/>
    <property type="evidence" value="ECO:0007669"/>
    <property type="project" value="InterPro"/>
</dbReference>
<dbReference type="InterPro" id="IPR049450">
    <property type="entry name" value="ACOT8-like_C"/>
</dbReference>
<evidence type="ECO:0000259" key="4">
    <source>
        <dbReference type="Pfam" id="PF20789"/>
    </source>
</evidence>
<dbReference type="GO" id="GO:0009062">
    <property type="term" value="P:fatty acid catabolic process"/>
    <property type="evidence" value="ECO:0007669"/>
    <property type="project" value="TreeGrafter"/>
</dbReference>
<organism evidence="5 6">
    <name type="scientific">Mycena pura</name>
    <dbReference type="NCBI Taxonomy" id="153505"/>
    <lineage>
        <taxon>Eukaryota</taxon>
        <taxon>Fungi</taxon>
        <taxon>Dikarya</taxon>
        <taxon>Basidiomycota</taxon>
        <taxon>Agaricomycotina</taxon>
        <taxon>Agaricomycetes</taxon>
        <taxon>Agaricomycetidae</taxon>
        <taxon>Agaricales</taxon>
        <taxon>Marasmiineae</taxon>
        <taxon>Mycenaceae</taxon>
        <taxon>Mycena</taxon>
    </lineage>
</organism>
<reference evidence="5" key="1">
    <citation type="submission" date="2023-03" db="EMBL/GenBank/DDBJ databases">
        <title>Massive genome expansion in bonnet fungi (Mycena s.s.) driven by repeated elements and novel gene families across ecological guilds.</title>
        <authorList>
            <consortium name="Lawrence Berkeley National Laboratory"/>
            <person name="Harder C.B."/>
            <person name="Miyauchi S."/>
            <person name="Viragh M."/>
            <person name="Kuo A."/>
            <person name="Thoen E."/>
            <person name="Andreopoulos B."/>
            <person name="Lu D."/>
            <person name="Skrede I."/>
            <person name="Drula E."/>
            <person name="Henrissat B."/>
            <person name="Morin E."/>
            <person name="Kohler A."/>
            <person name="Barry K."/>
            <person name="LaButti K."/>
            <person name="Morin E."/>
            <person name="Salamov A."/>
            <person name="Lipzen A."/>
            <person name="Mereny Z."/>
            <person name="Hegedus B."/>
            <person name="Baldrian P."/>
            <person name="Stursova M."/>
            <person name="Weitz H."/>
            <person name="Taylor A."/>
            <person name="Grigoriev I.V."/>
            <person name="Nagy L.G."/>
            <person name="Martin F."/>
            <person name="Kauserud H."/>
        </authorList>
    </citation>
    <scope>NUCLEOTIDE SEQUENCE</scope>
    <source>
        <strain evidence="5">9144</strain>
    </source>
</reference>
<evidence type="ECO:0000313" key="5">
    <source>
        <dbReference type="EMBL" id="KAJ7225829.1"/>
    </source>
</evidence>
<dbReference type="SUPFAM" id="SSF54637">
    <property type="entry name" value="Thioesterase/thiol ester dehydrase-isomerase"/>
    <property type="match status" value="2"/>
</dbReference>
<evidence type="ECO:0000313" key="6">
    <source>
        <dbReference type="Proteomes" id="UP001219525"/>
    </source>
</evidence>
<gene>
    <name evidence="5" type="ORF">GGX14DRAFT_422524</name>
</gene>
<evidence type="ECO:0000256" key="2">
    <source>
        <dbReference type="ARBA" id="ARBA00022801"/>
    </source>
</evidence>
<dbReference type="GO" id="GO:0005782">
    <property type="term" value="C:peroxisomal matrix"/>
    <property type="evidence" value="ECO:0007669"/>
    <property type="project" value="UniProtKB-SubCell"/>
</dbReference>
<name>A0AAD7E3T4_9AGAR</name>